<evidence type="ECO:0000259" key="4">
    <source>
        <dbReference type="PROSITE" id="PS51007"/>
    </source>
</evidence>
<dbReference type="RefSeq" id="WP_274584741.1">
    <property type="nucleotide sequence ID" value="NZ_CP146598.1"/>
</dbReference>
<dbReference type="GO" id="GO:0006261">
    <property type="term" value="P:DNA-templated DNA replication"/>
    <property type="evidence" value="ECO:0007669"/>
    <property type="project" value="TreeGrafter"/>
</dbReference>
<evidence type="ECO:0000313" key="5">
    <source>
        <dbReference type="EMBL" id="MDD9327483.1"/>
    </source>
</evidence>
<keyword evidence="5" id="KW-0808">Transferase</keyword>
<keyword evidence="3" id="KW-0349">Heme</keyword>
<proteinExistence type="predicted"/>
<dbReference type="EMBL" id="JAPQFL010000002">
    <property type="protein sequence ID" value="MDD9327483.1"/>
    <property type="molecule type" value="Genomic_DNA"/>
</dbReference>
<dbReference type="EC" id="2.7.7.7" evidence="5"/>
<dbReference type="GO" id="GO:0046872">
    <property type="term" value="F:metal ion binding"/>
    <property type="evidence" value="ECO:0007669"/>
    <property type="project" value="UniProtKB-KW"/>
</dbReference>
<dbReference type="InterPro" id="IPR004622">
    <property type="entry name" value="DNA_pol_HolB"/>
</dbReference>
<dbReference type="PANTHER" id="PTHR11669:SF8">
    <property type="entry name" value="DNA POLYMERASE III SUBUNIT DELTA"/>
    <property type="match status" value="1"/>
</dbReference>
<dbReference type="PANTHER" id="PTHR11669">
    <property type="entry name" value="REPLICATION FACTOR C / DNA POLYMERASE III GAMMA-TAU SUBUNIT"/>
    <property type="match status" value="1"/>
</dbReference>
<dbReference type="InterPro" id="IPR027417">
    <property type="entry name" value="P-loop_NTPase"/>
</dbReference>
<dbReference type="GO" id="GO:0008408">
    <property type="term" value="F:3'-5' exonuclease activity"/>
    <property type="evidence" value="ECO:0007669"/>
    <property type="project" value="InterPro"/>
</dbReference>
<sequence length="327" mass="36422">MIYPWHQSAWHDLSANLGRLPHALLLSGKAGIGKAAFARRLAQTLLCENGGREACGTCPSCHLYQQNGHPDFYLLTPEMPEGESETRKLLQIKISEVRAVIEKIQLTAVRGGRRVVLVEPAESMNIQAANALLKVLEEPPAGVHFILVSHARDKLLPTIKSRCRENLLPAPDHAEAAAYLAENGIQNAEALLAFHSGAPLFEAQPEQDALRERLAELLAAPRLLGILDFAADFDKKKWPLALFLDWLQKWLVDVGLAQQQLPALYYPHHQTALAGVGRRTAAAALFDLNRRISRLHPYGRHTLSAKMQLEYLLTEYLSFWQNKSSCN</sequence>
<dbReference type="PROSITE" id="PS51007">
    <property type="entry name" value="CYTC"/>
    <property type="match status" value="1"/>
</dbReference>
<dbReference type="GO" id="GO:0009055">
    <property type="term" value="F:electron transfer activity"/>
    <property type="evidence" value="ECO:0007669"/>
    <property type="project" value="InterPro"/>
</dbReference>
<dbReference type="InterPro" id="IPR050238">
    <property type="entry name" value="DNA_Rep/Repair_Clamp_Loader"/>
</dbReference>
<dbReference type="Proteomes" id="UP001149607">
    <property type="component" value="Chromosome"/>
</dbReference>
<gene>
    <name evidence="5" type="primary">holB</name>
    <name evidence="5" type="ORF">ORY91_000882</name>
    <name evidence="6" type="ORF">V9W64_08030</name>
</gene>
<protein>
    <submittedName>
        <fullName evidence="5">DNA polymerase III subunit delta</fullName>
        <ecNumber evidence="5">2.7.7.7</ecNumber>
    </submittedName>
</protein>
<keyword evidence="5" id="KW-0548">Nucleotidyltransferase</keyword>
<dbReference type="NCBIfam" id="TIGR00678">
    <property type="entry name" value="holB"/>
    <property type="match status" value="1"/>
</dbReference>
<reference evidence="5" key="1">
    <citation type="submission" date="2022-10" db="EMBL/GenBank/DDBJ databases">
        <authorList>
            <person name="Boutroux M."/>
        </authorList>
    </citation>
    <scope>NUCLEOTIDE SEQUENCE</scope>
    <source>
        <strain evidence="5">51.81</strain>
    </source>
</reference>
<evidence type="ECO:0000256" key="3">
    <source>
        <dbReference type="PROSITE-ProRule" id="PRU00433"/>
    </source>
</evidence>
<dbReference type="GO" id="GO:0020037">
    <property type="term" value="F:heme binding"/>
    <property type="evidence" value="ECO:0007669"/>
    <property type="project" value="InterPro"/>
</dbReference>
<dbReference type="GO" id="GO:0003887">
    <property type="term" value="F:DNA-directed DNA polymerase activity"/>
    <property type="evidence" value="ECO:0007669"/>
    <property type="project" value="UniProtKB-EC"/>
</dbReference>
<dbReference type="Pfam" id="PF13177">
    <property type="entry name" value="DNA_pol3_delta2"/>
    <property type="match status" value="1"/>
</dbReference>
<dbReference type="AlphaFoldDB" id="A0A9X4E0Y3"/>
<evidence type="ECO:0000313" key="6">
    <source>
        <dbReference type="EMBL" id="WWY02650.1"/>
    </source>
</evidence>
<name>A0A9X4E0Y3_9NEIS</name>
<reference evidence="6" key="2">
    <citation type="submission" date="2024-02" db="EMBL/GenBank/DDBJ databases">
        <title>Neisseria leonii sp. nov.</title>
        <authorList>
            <person name="Boutroux M."/>
            <person name="Favre-Rochex S."/>
            <person name="Gorgette O."/>
            <person name="Touak G."/>
            <person name="Muhle E."/>
            <person name="Chesneau O."/>
            <person name="Clermont D."/>
            <person name="Rahi P."/>
        </authorList>
    </citation>
    <scope>NUCLEOTIDE SEQUENCE</scope>
    <source>
        <strain evidence="6">51.81</strain>
    </source>
</reference>
<keyword evidence="2 3" id="KW-0408">Iron</keyword>
<dbReference type="EMBL" id="CP146598">
    <property type="protein sequence ID" value="WWY02650.1"/>
    <property type="molecule type" value="Genomic_DNA"/>
</dbReference>
<organism evidence="5">
    <name type="scientific">Neisseria leonii</name>
    <dbReference type="NCBI Taxonomy" id="2995413"/>
    <lineage>
        <taxon>Bacteria</taxon>
        <taxon>Pseudomonadati</taxon>
        <taxon>Pseudomonadota</taxon>
        <taxon>Betaproteobacteria</taxon>
        <taxon>Neisseriales</taxon>
        <taxon>Neisseriaceae</taxon>
        <taxon>Neisseria</taxon>
    </lineage>
</organism>
<accession>A0A9X4E0Y3</accession>
<feature type="domain" description="Cytochrome c" evidence="4">
    <location>
        <begin position="28"/>
        <end position="184"/>
    </location>
</feature>
<evidence type="ECO:0000313" key="7">
    <source>
        <dbReference type="Proteomes" id="UP001149607"/>
    </source>
</evidence>
<dbReference type="Gene3D" id="3.40.50.300">
    <property type="entry name" value="P-loop containing nucleotide triphosphate hydrolases"/>
    <property type="match status" value="1"/>
</dbReference>
<dbReference type="InterPro" id="IPR009056">
    <property type="entry name" value="Cyt_c-like_dom"/>
</dbReference>
<evidence type="ECO:0000256" key="2">
    <source>
        <dbReference type="ARBA" id="ARBA00023004"/>
    </source>
</evidence>
<keyword evidence="7" id="KW-1185">Reference proteome</keyword>
<keyword evidence="1 3" id="KW-0479">Metal-binding</keyword>
<dbReference type="SUPFAM" id="SSF52540">
    <property type="entry name" value="P-loop containing nucleoside triphosphate hydrolases"/>
    <property type="match status" value="1"/>
</dbReference>
<evidence type="ECO:0000256" key="1">
    <source>
        <dbReference type="ARBA" id="ARBA00022723"/>
    </source>
</evidence>
<dbReference type="GO" id="GO:0009360">
    <property type="term" value="C:DNA polymerase III complex"/>
    <property type="evidence" value="ECO:0007669"/>
    <property type="project" value="TreeGrafter"/>
</dbReference>